<dbReference type="InterPro" id="IPR021622">
    <property type="entry name" value="Afadin/alpha-actinin-bd"/>
</dbReference>
<comment type="subcellular location">
    <subcellularLocation>
        <location evidence="1">Cell junction</location>
    </subcellularLocation>
    <subcellularLocation>
        <location evidence="2">Cytoplasm</location>
        <location evidence="2">Cytoskeleton</location>
        <location evidence="2">Microtubule organizing center</location>
        <location evidence="2">Centrosome</location>
    </subcellularLocation>
</comment>
<evidence type="ECO:0000256" key="5">
    <source>
        <dbReference type="ARBA" id="ARBA00022889"/>
    </source>
</evidence>
<dbReference type="PANTHER" id="PTHR46507:SF4">
    <property type="entry name" value="SSX FAMILY MEMBER 2 INTERACTING PROTEIN"/>
    <property type="match status" value="1"/>
</dbReference>
<dbReference type="PANTHER" id="PTHR46507">
    <property type="entry name" value="AFADIN- AND ALPHA-ACTININ-BINDING PROTEIN"/>
    <property type="match status" value="1"/>
</dbReference>
<name>A0ABQ8TXN5_PERAM</name>
<feature type="coiled-coil region" evidence="9">
    <location>
        <begin position="108"/>
        <end position="206"/>
    </location>
</feature>
<keyword evidence="12" id="KW-1185">Reference proteome</keyword>
<feature type="compositionally biased region" description="Basic and acidic residues" evidence="10">
    <location>
        <begin position="217"/>
        <end position="230"/>
    </location>
</feature>
<evidence type="ECO:0000256" key="3">
    <source>
        <dbReference type="ARBA" id="ARBA00009291"/>
    </source>
</evidence>
<reference evidence="11 12" key="1">
    <citation type="journal article" date="2022" name="Allergy">
        <title>Genome assembly and annotation of Periplaneta americana reveal a comprehensive cockroach allergen profile.</title>
        <authorList>
            <person name="Wang L."/>
            <person name="Xiong Q."/>
            <person name="Saelim N."/>
            <person name="Wang L."/>
            <person name="Nong W."/>
            <person name="Wan A.T."/>
            <person name="Shi M."/>
            <person name="Liu X."/>
            <person name="Cao Q."/>
            <person name="Hui J.H.L."/>
            <person name="Sookrung N."/>
            <person name="Leung T.F."/>
            <person name="Tungtrongchitr A."/>
            <person name="Tsui S.K.W."/>
        </authorList>
    </citation>
    <scope>NUCLEOTIDE SEQUENCE [LARGE SCALE GENOMIC DNA]</scope>
    <source>
        <strain evidence="11">PWHHKU_190912</strain>
    </source>
</reference>
<dbReference type="Proteomes" id="UP001148838">
    <property type="component" value="Unassembled WGS sequence"/>
</dbReference>
<dbReference type="Pfam" id="PF11559">
    <property type="entry name" value="ADIP"/>
    <property type="match status" value="1"/>
</dbReference>
<keyword evidence="5" id="KW-0130">Cell adhesion</keyword>
<protein>
    <submittedName>
        <fullName evidence="11">Uncharacterized protein</fullName>
    </submittedName>
</protein>
<evidence type="ECO:0000256" key="1">
    <source>
        <dbReference type="ARBA" id="ARBA00004282"/>
    </source>
</evidence>
<evidence type="ECO:0000256" key="4">
    <source>
        <dbReference type="ARBA" id="ARBA00022490"/>
    </source>
</evidence>
<dbReference type="InterPro" id="IPR052300">
    <property type="entry name" value="Adhesion_Centrosome_assoc"/>
</dbReference>
<comment type="caution">
    <text evidence="11">The sequence shown here is derived from an EMBL/GenBank/DDBJ whole genome shotgun (WGS) entry which is preliminary data.</text>
</comment>
<comment type="similarity">
    <text evidence="3">Belongs to the ADIP family.</text>
</comment>
<evidence type="ECO:0000313" key="12">
    <source>
        <dbReference type="Proteomes" id="UP001148838"/>
    </source>
</evidence>
<accession>A0ABQ8TXN5</accession>
<evidence type="ECO:0000313" key="11">
    <source>
        <dbReference type="EMBL" id="KAJ4450274.1"/>
    </source>
</evidence>
<keyword evidence="8" id="KW-0206">Cytoskeleton</keyword>
<proteinExistence type="inferred from homology"/>
<keyword evidence="6" id="KW-0965">Cell junction</keyword>
<evidence type="ECO:0000256" key="7">
    <source>
        <dbReference type="ARBA" id="ARBA00023054"/>
    </source>
</evidence>
<gene>
    <name evidence="11" type="ORF">ANN_01694</name>
</gene>
<evidence type="ECO:0000256" key="9">
    <source>
        <dbReference type="SAM" id="Coils"/>
    </source>
</evidence>
<keyword evidence="7 9" id="KW-0175">Coiled coil</keyword>
<evidence type="ECO:0000256" key="6">
    <source>
        <dbReference type="ARBA" id="ARBA00022949"/>
    </source>
</evidence>
<evidence type="ECO:0000256" key="10">
    <source>
        <dbReference type="SAM" id="MobiDB-lite"/>
    </source>
</evidence>
<evidence type="ECO:0000256" key="2">
    <source>
        <dbReference type="ARBA" id="ARBA00004300"/>
    </source>
</evidence>
<organism evidence="11 12">
    <name type="scientific">Periplaneta americana</name>
    <name type="common">American cockroach</name>
    <name type="synonym">Blatta americana</name>
    <dbReference type="NCBI Taxonomy" id="6978"/>
    <lineage>
        <taxon>Eukaryota</taxon>
        <taxon>Metazoa</taxon>
        <taxon>Ecdysozoa</taxon>
        <taxon>Arthropoda</taxon>
        <taxon>Hexapoda</taxon>
        <taxon>Insecta</taxon>
        <taxon>Pterygota</taxon>
        <taxon>Neoptera</taxon>
        <taxon>Polyneoptera</taxon>
        <taxon>Dictyoptera</taxon>
        <taxon>Blattodea</taxon>
        <taxon>Blattoidea</taxon>
        <taxon>Blattidae</taxon>
        <taxon>Blattinae</taxon>
        <taxon>Periplaneta</taxon>
    </lineage>
</organism>
<sequence>MAQVAFVNPALTDFLTFLKFYMSVVMSSSEESFDLSSSSDSASGDNDILSSIPQLSDELEFFGLRPLPNVKNDGSRLVIQTQVASLVSALIDAVWNLLHLHQSTIRQNDEAEDRRHRLADDNKNLRAQVDRLKTELVGKEKVLSVANEKERRLTSECDKLQTDLRKEKDEVRRLVSQVAQRDSQHIHELRKKENEVLQVQEQLRQNLGLSRVTRHISKQESNKKSPHESCSDNTCDMPAKSRGEPTICETWTLTLRQEHRLRVFENKVLRKIFGAKRDAVTGEWRKLHNTELHALYSSPDIIRKIKSRRLRWTGHIARMGESRNAYRVSEEQEELYRKVIYKFESNNHSLIQENISLRETYCKLHNELGLVTQQFVVLMEKYFKSTKTSENGEDKNMLKILPSSIFQMPYDGVKEYNKELHLMSDRYVAMLQAVLEKISNYLESRHSI</sequence>
<keyword evidence="4" id="KW-0963">Cytoplasm</keyword>
<evidence type="ECO:0000256" key="8">
    <source>
        <dbReference type="ARBA" id="ARBA00023212"/>
    </source>
</evidence>
<dbReference type="EMBL" id="JAJSOF020000003">
    <property type="protein sequence ID" value="KAJ4450274.1"/>
    <property type="molecule type" value="Genomic_DNA"/>
</dbReference>
<feature type="region of interest" description="Disordered" evidence="10">
    <location>
        <begin position="215"/>
        <end position="241"/>
    </location>
</feature>